<evidence type="ECO:0000313" key="1">
    <source>
        <dbReference type="EMBL" id="KAF8440940.1"/>
    </source>
</evidence>
<feature type="non-terminal residue" evidence="1">
    <location>
        <position position="1"/>
    </location>
</feature>
<reference evidence="1" key="2">
    <citation type="journal article" date="2020" name="Nat. Commun.">
        <title>Large-scale genome sequencing of mycorrhizal fungi provides insights into the early evolution of symbiotic traits.</title>
        <authorList>
            <person name="Miyauchi S."/>
            <person name="Kiss E."/>
            <person name="Kuo A."/>
            <person name="Drula E."/>
            <person name="Kohler A."/>
            <person name="Sanchez-Garcia M."/>
            <person name="Morin E."/>
            <person name="Andreopoulos B."/>
            <person name="Barry K.W."/>
            <person name="Bonito G."/>
            <person name="Buee M."/>
            <person name="Carver A."/>
            <person name="Chen C."/>
            <person name="Cichocki N."/>
            <person name="Clum A."/>
            <person name="Culley D."/>
            <person name="Crous P.W."/>
            <person name="Fauchery L."/>
            <person name="Girlanda M."/>
            <person name="Hayes R.D."/>
            <person name="Keri Z."/>
            <person name="LaButti K."/>
            <person name="Lipzen A."/>
            <person name="Lombard V."/>
            <person name="Magnuson J."/>
            <person name="Maillard F."/>
            <person name="Murat C."/>
            <person name="Nolan M."/>
            <person name="Ohm R.A."/>
            <person name="Pangilinan J."/>
            <person name="Pereira M.F."/>
            <person name="Perotto S."/>
            <person name="Peter M."/>
            <person name="Pfister S."/>
            <person name="Riley R."/>
            <person name="Sitrit Y."/>
            <person name="Stielow J.B."/>
            <person name="Szollosi G."/>
            <person name="Zifcakova L."/>
            <person name="Stursova M."/>
            <person name="Spatafora J.W."/>
            <person name="Tedersoo L."/>
            <person name="Vaario L.M."/>
            <person name="Yamada A."/>
            <person name="Yan M."/>
            <person name="Wang P."/>
            <person name="Xu J."/>
            <person name="Bruns T."/>
            <person name="Baldrian P."/>
            <person name="Vilgalys R."/>
            <person name="Dunand C."/>
            <person name="Henrissat B."/>
            <person name="Grigoriev I.V."/>
            <person name="Hibbett D."/>
            <person name="Nagy L.G."/>
            <person name="Martin F.M."/>
        </authorList>
    </citation>
    <scope>NUCLEOTIDE SEQUENCE</scope>
    <source>
        <strain evidence="1">BED1</strain>
    </source>
</reference>
<comment type="caution">
    <text evidence="1">The sequence shown here is derived from an EMBL/GenBank/DDBJ whole genome shotgun (WGS) entry which is preliminary data.</text>
</comment>
<evidence type="ECO:0000313" key="2">
    <source>
        <dbReference type="Proteomes" id="UP001194468"/>
    </source>
</evidence>
<dbReference type="Proteomes" id="UP001194468">
    <property type="component" value="Unassembled WGS sequence"/>
</dbReference>
<name>A0AAD4GFJ5_BOLED</name>
<accession>A0AAD4GFJ5</accession>
<dbReference type="AlphaFoldDB" id="A0AAD4GFJ5"/>
<protein>
    <submittedName>
        <fullName evidence="1">Uncharacterized protein</fullName>
    </submittedName>
</protein>
<organism evidence="1 2">
    <name type="scientific">Boletus edulis BED1</name>
    <dbReference type="NCBI Taxonomy" id="1328754"/>
    <lineage>
        <taxon>Eukaryota</taxon>
        <taxon>Fungi</taxon>
        <taxon>Dikarya</taxon>
        <taxon>Basidiomycota</taxon>
        <taxon>Agaricomycotina</taxon>
        <taxon>Agaricomycetes</taxon>
        <taxon>Agaricomycetidae</taxon>
        <taxon>Boletales</taxon>
        <taxon>Boletineae</taxon>
        <taxon>Boletaceae</taxon>
        <taxon>Boletoideae</taxon>
        <taxon>Boletus</taxon>
    </lineage>
</organism>
<reference evidence="1" key="1">
    <citation type="submission" date="2019-10" db="EMBL/GenBank/DDBJ databases">
        <authorList>
            <consortium name="DOE Joint Genome Institute"/>
            <person name="Kuo A."/>
            <person name="Miyauchi S."/>
            <person name="Kiss E."/>
            <person name="Drula E."/>
            <person name="Kohler A."/>
            <person name="Sanchez-Garcia M."/>
            <person name="Andreopoulos B."/>
            <person name="Barry K.W."/>
            <person name="Bonito G."/>
            <person name="Buee M."/>
            <person name="Carver A."/>
            <person name="Chen C."/>
            <person name="Cichocki N."/>
            <person name="Clum A."/>
            <person name="Culley D."/>
            <person name="Crous P.W."/>
            <person name="Fauchery L."/>
            <person name="Girlanda M."/>
            <person name="Hayes R."/>
            <person name="Keri Z."/>
            <person name="LaButti K."/>
            <person name="Lipzen A."/>
            <person name="Lombard V."/>
            <person name="Magnuson J."/>
            <person name="Maillard F."/>
            <person name="Morin E."/>
            <person name="Murat C."/>
            <person name="Nolan M."/>
            <person name="Ohm R."/>
            <person name="Pangilinan J."/>
            <person name="Pereira M."/>
            <person name="Perotto S."/>
            <person name="Peter M."/>
            <person name="Riley R."/>
            <person name="Sitrit Y."/>
            <person name="Stielow B."/>
            <person name="Szollosi G."/>
            <person name="Zifcakova L."/>
            <person name="Stursova M."/>
            <person name="Spatafora J.W."/>
            <person name="Tedersoo L."/>
            <person name="Vaario L.-M."/>
            <person name="Yamada A."/>
            <person name="Yan M."/>
            <person name="Wang P."/>
            <person name="Xu J."/>
            <person name="Bruns T."/>
            <person name="Baldrian P."/>
            <person name="Vilgalys R."/>
            <person name="Henrissat B."/>
            <person name="Grigoriev I.V."/>
            <person name="Hibbett D."/>
            <person name="Nagy L.G."/>
            <person name="Martin F.M."/>
        </authorList>
    </citation>
    <scope>NUCLEOTIDE SEQUENCE</scope>
    <source>
        <strain evidence="1">BED1</strain>
    </source>
</reference>
<proteinExistence type="predicted"/>
<gene>
    <name evidence="1" type="ORF">L210DRAFT_3399951</name>
</gene>
<sequence>PYLLQWKCSSSANDIGIYGELFYSQVFITEHRQLQNMAPDSANSGCTLPRHIVALMFWSDTTQLTSFGNANLWLLYLYFGNKSKYQ</sequence>
<keyword evidence="2" id="KW-1185">Reference proteome</keyword>
<dbReference type="EMBL" id="WHUW01000011">
    <property type="protein sequence ID" value="KAF8440940.1"/>
    <property type="molecule type" value="Genomic_DNA"/>
</dbReference>